<sequence length="2240" mass="244815">MDLKMPLVIPPPPSSSPPRTGGCARGEPSTLTQEDVSPSRHHTHQRLSSPNHSHRSRKHDRSRPSYPSPNRHADPSHKLAAPVSDSTPSRQIPSFACPITVSQLVKSDFSSRELEELLHTALPPLPSSRSSSSGDPSSARHTTTTTNTTASSRHNLVKSQEASPCLELSCAYDGRQNKSRHKTLHSLPSDTCSRSTSKSEGVSNERRPYRLEKSTSHHSRKRRSSGSPASHSVHALPASSSLSRVCSSSSSDHPRVSACADLITSHPSCPKTNSSSHFRYETQGDSHRQTLCPVASPPISSVVKGDPGEDRGSLRLLQSAARRLSDICSSARRKQLSPEVVTFRKETGRSSPEDGKLATQEKRRRKEDGSLSSSHFTHESSSSASSTTATSAKDKDAKEKDRKAYHSYTSTAHHCSPSTPVSPPSLPSSESFPSKKPSSSSKTSFISVTKDPSGLTNSVGVVAPRKKEDEKENFYDFSEAPKKSSTSPSSSCPLEPRRSRPSTLSSLSNSHPPPTAQVSSLFSAASSSSSSSSSSSYDLTSTGNQKNLRQTWDHTRSIQNRSEPPARMSNLNAGATKDSTGKHRQVNREALSPNNNNSSRFTDSTVAKASSKDFTIAEPFSFSSLVNREKRDKKGKGSHHTAHKSFMPTIATDRHENGLRNNDGDTSQDRLSFLQPITSVAQTLKAGLSISSFPPFSSSLSSSQRAGLLLRRSKKEKREKANKSGTDPDQKGDTKRNPTNHHLTSNPGFHQNGEDSEDAQVLVSDLDSEEEEKRLLELIDECRCKRNRRRYPRHRRGRKGRKTKKKNSRKRRKDSDPNSFDESDDHNEDALTEFLRPPDCIKDIGRRCLDMERGVEEHADFFQLNADERALWLNLKFLHLYLRTNEKSATPGTMSRSLRKMRDVIGDLFPGHEIGPGSLRVAPGFRCMYTGQLTAVGLHLSFNERMAVGEDGEGHQTATSLLLNDHRLEDYNDVIIVYGEESDGKGHNAYPGDQMIFIGGPNTKNYCLWQAWKCEYPVRVIRGYKCKSRYAPSFGFRYDGLYRVVEMLADTDNSRLPCLSPSQSAEAGGSSSSSTAGSCRQPHGRSLTPTRTASSSTKERRHRQESRDSPSPDESLVCTSPSSSSLDDNGAGRRRSVSCPSRVTQDDTGDSPLVLENSSTGSTENLPSPHLLATEKKREEKQQKERKESSRTSPTSPPFSNVVRKKMVPSYTKEEKKGNMDREKELNRCLPVSVSSASSPSSPVEGAGARNDEAGRCSSIPGGCSQKKSHSLFPTLNGSSSLPSSSSSGLPCLSKDQREKAEKARTKLDRDADVSSTILLTSSQSGGDGSEKCSSVVLVSSSTSPDERCSSNRKCAGSAKYVDVEDGTLEEDEEEGCSARRPHWLSSSGDGDDRSPIRHCRHMERGRSHRQDRRKRNSSSNDKSRIVTVSTLSHSSSEGEEFPSATPADEGVFRSAPRLAPASLRRKDTKDLRRRSRLSDRQMLSCDDGSRPSSRQLHERSRGSCSTTEITIDTDESGISCASPSAGVSRKRPEGLPSTSRRLPDAETFTLSSASLSESSSGYDVLSSSSYSSLSSCRERRPSVESSRSIASSASSFASVYSRPSSSPDRGNSAARMSGRYYSLAVDRKKDSRRSELPTSSKRTADGTTVPLPPRLRGTTPAPTSTKEARGGGQGLHSSSSSLGSATAAPPSLLGRPCGSVADVERPGRRVYKFVLVAIHRDVYLAKEAKIPADDIEAFEHTVFEEDKTLKKLKVLAHSHYKMHCKVQEELVKAASASAAAVGVPLPYPPSCSLKVVQTYSDLPFRFAIAVPPVVKLGGQTQSILSNFICVMAAAYKIYLELKLALDPTALSHPSGPLLALFKYQAAVAAATARRGICPPSRCSTKSQEDSKLPNGTDRSAQASLPLSSTSSSLFGASSSLVTSSVLSPSAPQSLALSRLLPASVASSPAPCWAVCGILPLKLILTRLDLELGELSRRGKEQLMKRARRTAKMHPPGWLEKQRDAAVPSFSKNQEELDELLQELKRKKRIPDRHRPLRWTERRTEILVNAELAKVFSHQILPQVLKVNLNLYRSATCGIYTTIELCSPLPDTWSPWTDISQGKEKFPIPAFNDVDCFPPPVDFSYQLRNVCFTRLPNFSMLCLCAGCVPPGKDTSKWERIEVQGYSSAVRDPATGQVYCAGSNLRFIKETSTLAACTAYCLCDKSRCTNRYPEDLAFPVMVCKTRAAGWELRTKVSIFLG</sequence>
<dbReference type="SMART" id="SM00466">
    <property type="entry name" value="SRA"/>
    <property type="match status" value="1"/>
</dbReference>
<dbReference type="Pfam" id="PF02182">
    <property type="entry name" value="SAD_SRA"/>
    <property type="match status" value="1"/>
</dbReference>
<feature type="compositionally biased region" description="Basic and acidic residues" evidence="3">
    <location>
        <begin position="1295"/>
        <end position="1313"/>
    </location>
</feature>
<feature type="compositionally biased region" description="Basic and acidic residues" evidence="3">
    <location>
        <begin position="203"/>
        <end position="215"/>
    </location>
</feature>
<feature type="compositionally biased region" description="Acidic residues" evidence="3">
    <location>
        <begin position="1364"/>
        <end position="1376"/>
    </location>
</feature>
<feature type="domain" description="YDG" evidence="4">
    <location>
        <begin position="916"/>
        <end position="1065"/>
    </location>
</feature>
<feature type="compositionally biased region" description="Basic residues" evidence="3">
    <location>
        <begin position="52"/>
        <end position="61"/>
    </location>
</feature>
<feature type="region of interest" description="Disordered" evidence="3">
    <location>
        <begin position="1"/>
        <end position="93"/>
    </location>
</feature>
<feature type="compositionally biased region" description="Basic and acidic residues" evidence="3">
    <location>
        <begin position="342"/>
        <end position="369"/>
    </location>
</feature>
<feature type="compositionally biased region" description="Polar residues" evidence="3">
    <location>
        <begin position="537"/>
        <end position="550"/>
    </location>
</feature>
<feature type="compositionally biased region" description="Basic residues" evidence="3">
    <location>
        <begin position="1397"/>
        <end position="1417"/>
    </location>
</feature>
<feature type="region of interest" description="Disordered" evidence="3">
    <location>
        <begin position="269"/>
        <end position="310"/>
    </location>
</feature>
<proteinExistence type="predicted"/>
<feature type="compositionally biased region" description="Polar residues" evidence="3">
    <location>
        <begin position="592"/>
        <end position="604"/>
    </location>
</feature>
<evidence type="ECO:0000259" key="4">
    <source>
        <dbReference type="PROSITE" id="PS51015"/>
    </source>
</evidence>
<name>A0A2C6KMT9_9APIC</name>
<protein>
    <submittedName>
        <fullName evidence="5">Histone lysine methyltransferase set suv39</fullName>
    </submittedName>
</protein>
<dbReference type="EMBL" id="MIGC01004664">
    <property type="protein sequence ID" value="PHJ17815.1"/>
    <property type="molecule type" value="Genomic_DNA"/>
</dbReference>
<feature type="region of interest" description="Disordered" evidence="3">
    <location>
        <begin position="693"/>
        <end position="761"/>
    </location>
</feature>
<feature type="compositionally biased region" description="Basic and acidic residues" evidence="3">
    <location>
        <begin position="1626"/>
        <end position="1636"/>
    </location>
</feature>
<feature type="compositionally biased region" description="Basic and acidic residues" evidence="3">
    <location>
        <begin position="392"/>
        <end position="404"/>
    </location>
</feature>
<dbReference type="GeneID" id="94431707"/>
<feature type="compositionally biased region" description="Basic residues" evidence="3">
    <location>
        <begin position="789"/>
        <end position="812"/>
    </location>
</feature>
<feature type="region of interest" description="Disordered" evidence="3">
    <location>
        <begin position="335"/>
        <end position="604"/>
    </location>
</feature>
<feature type="compositionally biased region" description="Low complexity" evidence="3">
    <location>
        <begin position="372"/>
        <end position="391"/>
    </location>
</feature>
<feature type="compositionally biased region" description="Polar residues" evidence="3">
    <location>
        <begin position="186"/>
        <end position="202"/>
    </location>
</feature>
<feature type="compositionally biased region" description="Polar residues" evidence="3">
    <location>
        <begin position="1156"/>
        <end position="1166"/>
    </location>
</feature>
<feature type="region of interest" description="Disordered" evidence="3">
    <location>
        <begin position="117"/>
        <end position="162"/>
    </location>
</feature>
<dbReference type="GO" id="GO:0005634">
    <property type="term" value="C:nucleus"/>
    <property type="evidence" value="ECO:0007669"/>
    <property type="project" value="UniProtKB-SubCell"/>
</dbReference>
<dbReference type="Gene3D" id="2.170.270.10">
    <property type="entry name" value="SET domain"/>
    <property type="match status" value="1"/>
</dbReference>
<feature type="region of interest" description="Disordered" evidence="3">
    <location>
        <begin position="176"/>
        <end position="247"/>
    </location>
</feature>
<dbReference type="InterPro" id="IPR003105">
    <property type="entry name" value="SRA_YDG"/>
</dbReference>
<feature type="region of interest" description="Disordered" evidence="3">
    <location>
        <begin position="1059"/>
        <end position="1545"/>
    </location>
</feature>
<evidence type="ECO:0000313" key="5">
    <source>
        <dbReference type="EMBL" id="PHJ17815.1"/>
    </source>
</evidence>
<feature type="compositionally biased region" description="Polar residues" evidence="3">
    <location>
        <begin position="740"/>
        <end position="749"/>
    </location>
</feature>
<feature type="compositionally biased region" description="Low complexity" evidence="3">
    <location>
        <begin position="693"/>
        <end position="703"/>
    </location>
</feature>
<keyword evidence="6" id="KW-1185">Reference proteome</keyword>
<feature type="region of interest" description="Disordered" evidence="3">
    <location>
        <begin position="1879"/>
        <end position="1905"/>
    </location>
</feature>
<keyword evidence="5" id="KW-0489">Methyltransferase</keyword>
<evidence type="ECO:0000256" key="2">
    <source>
        <dbReference type="PROSITE-ProRule" id="PRU00358"/>
    </source>
</evidence>
<feature type="compositionally biased region" description="Low complexity" evidence="3">
    <location>
        <begin position="1334"/>
        <end position="1344"/>
    </location>
</feature>
<dbReference type="GO" id="GO:0032259">
    <property type="term" value="P:methylation"/>
    <property type="evidence" value="ECO:0007669"/>
    <property type="project" value="UniProtKB-KW"/>
</dbReference>
<feature type="compositionally biased region" description="Low complexity" evidence="3">
    <location>
        <begin position="519"/>
        <end position="536"/>
    </location>
</feature>
<feature type="region of interest" description="Disordered" evidence="3">
    <location>
        <begin position="789"/>
        <end position="829"/>
    </location>
</feature>
<feature type="compositionally biased region" description="Low complexity" evidence="3">
    <location>
        <begin position="427"/>
        <end position="450"/>
    </location>
</feature>
<dbReference type="VEuPathDB" id="ToxoDB:CSUI_008362"/>
<keyword evidence="5" id="KW-0808">Transferase</keyword>
<feature type="compositionally biased region" description="Basic and acidic residues" evidence="3">
    <location>
        <begin position="465"/>
        <end position="482"/>
    </location>
</feature>
<dbReference type="InterPro" id="IPR015947">
    <property type="entry name" value="PUA-like_sf"/>
</dbReference>
<feature type="compositionally biased region" description="Basic and acidic residues" evidence="3">
    <location>
        <begin position="1173"/>
        <end position="1190"/>
    </location>
</feature>
<dbReference type="Proteomes" id="UP000221165">
    <property type="component" value="Unassembled WGS sequence"/>
</dbReference>
<feature type="compositionally biased region" description="Low complexity" evidence="3">
    <location>
        <begin position="1278"/>
        <end position="1294"/>
    </location>
</feature>
<dbReference type="InterPro" id="IPR046341">
    <property type="entry name" value="SET_dom_sf"/>
</dbReference>
<dbReference type="GO" id="GO:0008168">
    <property type="term" value="F:methyltransferase activity"/>
    <property type="evidence" value="ECO:0007669"/>
    <property type="project" value="UniProtKB-KW"/>
</dbReference>
<organism evidence="5 6">
    <name type="scientific">Cystoisospora suis</name>
    <dbReference type="NCBI Taxonomy" id="483139"/>
    <lineage>
        <taxon>Eukaryota</taxon>
        <taxon>Sar</taxon>
        <taxon>Alveolata</taxon>
        <taxon>Apicomplexa</taxon>
        <taxon>Conoidasida</taxon>
        <taxon>Coccidia</taxon>
        <taxon>Eucoccidiorida</taxon>
        <taxon>Eimeriorina</taxon>
        <taxon>Sarcocystidae</taxon>
        <taxon>Cystoisospora</taxon>
    </lineage>
</organism>
<dbReference type="RefSeq" id="XP_067919529.1">
    <property type="nucleotide sequence ID" value="XM_068068496.1"/>
</dbReference>
<dbReference type="SUPFAM" id="SSF82199">
    <property type="entry name" value="SET domain"/>
    <property type="match status" value="1"/>
</dbReference>
<gene>
    <name evidence="5" type="ORF">CSUI_008362</name>
</gene>
<feature type="compositionally biased region" description="Low complexity" evidence="3">
    <location>
        <begin position="1584"/>
        <end position="1608"/>
    </location>
</feature>
<feature type="region of interest" description="Disordered" evidence="3">
    <location>
        <begin position="625"/>
        <end position="670"/>
    </location>
</feature>
<feature type="region of interest" description="Disordered" evidence="3">
    <location>
        <begin position="1559"/>
        <end position="1697"/>
    </location>
</feature>
<dbReference type="SUPFAM" id="SSF88697">
    <property type="entry name" value="PUA domain-like"/>
    <property type="match status" value="1"/>
</dbReference>
<feature type="compositionally biased region" description="Basic and acidic residues" evidence="3">
    <location>
        <begin position="716"/>
        <end position="736"/>
    </location>
</feature>
<feature type="compositionally biased region" description="Polar residues" evidence="3">
    <location>
        <begin position="1314"/>
        <end position="1325"/>
    </location>
</feature>
<feature type="compositionally biased region" description="Low complexity" evidence="3">
    <location>
        <begin position="127"/>
        <end position="154"/>
    </location>
</feature>
<feature type="compositionally biased region" description="Low complexity" evidence="3">
    <location>
        <begin position="1559"/>
        <end position="1576"/>
    </location>
</feature>
<feature type="compositionally biased region" description="Acidic residues" evidence="3">
    <location>
        <begin position="819"/>
        <end position="829"/>
    </location>
</feature>
<feature type="compositionally biased region" description="Basic and acidic residues" evidence="3">
    <location>
        <begin position="278"/>
        <end position="288"/>
    </location>
</feature>
<keyword evidence="1 2" id="KW-0539">Nucleus</keyword>
<feature type="compositionally biased region" description="Low complexity" evidence="3">
    <location>
        <begin position="1191"/>
        <end position="1200"/>
    </location>
</feature>
<feature type="compositionally biased region" description="Low complexity" evidence="3">
    <location>
        <begin position="483"/>
        <end position="494"/>
    </location>
</feature>
<dbReference type="PROSITE" id="PS51015">
    <property type="entry name" value="YDG"/>
    <property type="match status" value="1"/>
</dbReference>
<feature type="compositionally biased region" description="Low complexity" evidence="3">
    <location>
        <begin position="1676"/>
        <end position="1694"/>
    </location>
</feature>
<dbReference type="Gene3D" id="2.30.280.10">
    <property type="entry name" value="SRA-YDG"/>
    <property type="match status" value="1"/>
</dbReference>
<comment type="caution">
    <text evidence="5">The sequence shown here is derived from an EMBL/GenBank/DDBJ whole genome shotgun (WGS) entry which is preliminary data.</text>
</comment>
<feature type="compositionally biased region" description="Basic and acidic residues" evidence="3">
    <location>
        <begin position="1212"/>
        <end position="1227"/>
    </location>
</feature>
<accession>A0A2C6KMT9</accession>
<evidence type="ECO:0000256" key="3">
    <source>
        <dbReference type="SAM" id="MobiDB-lite"/>
    </source>
</evidence>
<reference evidence="5 6" key="1">
    <citation type="journal article" date="2017" name="Int. J. Parasitol.">
        <title>The genome of the protozoan parasite Cystoisospora suis and a reverse vaccinology approach to identify vaccine candidates.</title>
        <authorList>
            <person name="Palmieri N."/>
            <person name="Shrestha A."/>
            <person name="Ruttkowski B."/>
            <person name="Beck T."/>
            <person name="Vogl C."/>
            <person name="Tomley F."/>
            <person name="Blake D.P."/>
            <person name="Joachim A."/>
        </authorList>
    </citation>
    <scope>NUCLEOTIDE SEQUENCE [LARGE SCALE GENOMIC DNA]</scope>
    <source>
        <strain evidence="5 6">Wien I</strain>
    </source>
</reference>
<evidence type="ECO:0000256" key="1">
    <source>
        <dbReference type="ARBA" id="ARBA00023242"/>
    </source>
</evidence>
<feature type="compositionally biased region" description="Polar residues" evidence="3">
    <location>
        <begin position="1087"/>
        <end position="1096"/>
    </location>
</feature>
<feature type="compositionally biased region" description="Polar residues" evidence="3">
    <location>
        <begin position="1427"/>
        <end position="1436"/>
    </location>
</feature>
<comment type="subcellular location">
    <subcellularLocation>
        <location evidence="2">Nucleus</location>
    </subcellularLocation>
</comment>
<feature type="compositionally biased region" description="Low complexity" evidence="3">
    <location>
        <begin position="501"/>
        <end position="510"/>
    </location>
</feature>
<feature type="compositionally biased region" description="Low complexity" evidence="3">
    <location>
        <begin position="1231"/>
        <end position="1244"/>
    </location>
</feature>
<feature type="compositionally biased region" description="Basic residues" evidence="3">
    <location>
        <begin position="633"/>
        <end position="643"/>
    </location>
</feature>
<feature type="compositionally biased region" description="Low complexity" evidence="3">
    <location>
        <begin position="1060"/>
        <end position="1078"/>
    </location>
</feature>
<dbReference type="InterPro" id="IPR036987">
    <property type="entry name" value="SRA-YDG_sf"/>
</dbReference>
<dbReference type="OrthoDB" id="616263at2759"/>
<evidence type="ECO:0000313" key="6">
    <source>
        <dbReference type="Proteomes" id="UP000221165"/>
    </source>
</evidence>